<reference evidence="3" key="1">
    <citation type="submission" date="2023-07" db="EMBL/GenBank/DDBJ databases">
        <title>A chromosome-level genome assembly of Lolium multiflorum.</title>
        <authorList>
            <person name="Chen Y."/>
            <person name="Copetti D."/>
            <person name="Kolliker R."/>
            <person name="Studer B."/>
        </authorList>
    </citation>
    <scope>NUCLEOTIDE SEQUENCE</scope>
    <source>
        <strain evidence="3">02402/16</strain>
        <tissue evidence="3">Leaf</tissue>
    </source>
</reference>
<feature type="coiled-coil region" evidence="1">
    <location>
        <begin position="357"/>
        <end position="384"/>
    </location>
</feature>
<organism evidence="3 4">
    <name type="scientific">Lolium multiflorum</name>
    <name type="common">Italian ryegrass</name>
    <name type="synonym">Lolium perenne subsp. multiflorum</name>
    <dbReference type="NCBI Taxonomy" id="4521"/>
    <lineage>
        <taxon>Eukaryota</taxon>
        <taxon>Viridiplantae</taxon>
        <taxon>Streptophyta</taxon>
        <taxon>Embryophyta</taxon>
        <taxon>Tracheophyta</taxon>
        <taxon>Spermatophyta</taxon>
        <taxon>Magnoliopsida</taxon>
        <taxon>Liliopsida</taxon>
        <taxon>Poales</taxon>
        <taxon>Poaceae</taxon>
        <taxon>BOP clade</taxon>
        <taxon>Pooideae</taxon>
        <taxon>Poodae</taxon>
        <taxon>Poeae</taxon>
        <taxon>Poeae Chloroplast Group 2 (Poeae type)</taxon>
        <taxon>Loliodinae</taxon>
        <taxon>Loliinae</taxon>
        <taxon>Lolium</taxon>
    </lineage>
</organism>
<feature type="compositionally biased region" description="Basic and acidic residues" evidence="2">
    <location>
        <begin position="71"/>
        <end position="84"/>
    </location>
</feature>
<evidence type="ECO:0000256" key="2">
    <source>
        <dbReference type="SAM" id="MobiDB-lite"/>
    </source>
</evidence>
<feature type="region of interest" description="Disordered" evidence="2">
    <location>
        <begin position="1"/>
        <end position="126"/>
    </location>
</feature>
<name>A0AAD8SZ55_LOLMU</name>
<dbReference type="Proteomes" id="UP001231189">
    <property type="component" value="Unassembled WGS sequence"/>
</dbReference>
<proteinExistence type="predicted"/>
<keyword evidence="1" id="KW-0175">Coiled coil</keyword>
<protein>
    <submittedName>
        <fullName evidence="3">Uncharacterized protein</fullName>
    </submittedName>
</protein>
<feature type="compositionally biased region" description="Low complexity" evidence="2">
    <location>
        <begin position="86"/>
        <end position="100"/>
    </location>
</feature>
<sequence>MNLLKRLGFNKEKETLRFPHEESYPKPPMGYRGHLVLSSLPPLPEGGEVEEQAVVTDDNQGASRPESGVGDSHKSAASLEKEAEAEVSSSTRSSLPAASPKGKRKRGDAIDSGTSKVNTSRAGKAALDAEEETLDLYGAALVSSDDEEENAPIDETARTSTSRTLVISEARPDGGRTHQEYELENPEDDELLDALSLLEIHGTEARNGLDEAETGLSRLFPYFFHKKEQPATFIDLAQCFNGEEDLGLQLRQEGLKVGVEGTMALIAESQQQVDWSKVGDTEKIETKKWQSLIKAAKPNSKKILATLGYKPASAPSSTKPELIFDNYTATPGPSDVFPSSLLKKTPASVEFVENSSSDNSTEDLEELRQQLQSVKKQSLMLMEQSRKSSEREKIALQQAQAAIAEKDSAVAEAAAASSRENSTLQLLIDASLDMAGSFLDATTEDERVEARSNVLLRLAREHGSNFWGTPERTRQIVGFKIALFR</sequence>
<feature type="region of interest" description="Disordered" evidence="2">
    <location>
        <begin position="142"/>
        <end position="161"/>
    </location>
</feature>
<evidence type="ECO:0000313" key="4">
    <source>
        <dbReference type="Proteomes" id="UP001231189"/>
    </source>
</evidence>
<dbReference type="EMBL" id="JAUUTY010000003">
    <property type="protein sequence ID" value="KAK1666276.1"/>
    <property type="molecule type" value="Genomic_DNA"/>
</dbReference>
<dbReference type="AlphaFoldDB" id="A0AAD8SZ55"/>
<accession>A0AAD8SZ55</accession>
<evidence type="ECO:0000256" key="1">
    <source>
        <dbReference type="SAM" id="Coils"/>
    </source>
</evidence>
<keyword evidence="4" id="KW-1185">Reference proteome</keyword>
<feature type="compositionally biased region" description="Polar residues" evidence="2">
    <location>
        <begin position="112"/>
        <end position="121"/>
    </location>
</feature>
<comment type="caution">
    <text evidence="3">The sequence shown here is derived from an EMBL/GenBank/DDBJ whole genome shotgun (WGS) entry which is preliminary data.</text>
</comment>
<feature type="compositionally biased region" description="Basic and acidic residues" evidence="2">
    <location>
        <begin position="9"/>
        <end position="24"/>
    </location>
</feature>
<evidence type="ECO:0000313" key="3">
    <source>
        <dbReference type="EMBL" id="KAK1666276.1"/>
    </source>
</evidence>
<gene>
    <name evidence="3" type="ORF">QYE76_054435</name>
</gene>